<keyword evidence="1" id="KW-0472">Membrane</keyword>
<gene>
    <name evidence="4" type="ORF">FAM09_17330</name>
</gene>
<name>A0A4S8HSK7_9BACT</name>
<protein>
    <submittedName>
        <fullName evidence="4">DUF4974 domain-containing protein</fullName>
    </submittedName>
</protein>
<dbReference type="InterPro" id="IPR006860">
    <property type="entry name" value="FecR"/>
</dbReference>
<sequence>MSTSPEQLHYLLMQYANNNCTRRELLELLQAIEEAGHDDTLHNSLQNIWQNITDSDTLPTFDKEALFSNIIAAAPVHQEPVKRYTWFKIAAAAVLVLALGSVAFMYLNKKETPAQKNIVLLTPLKNDKAAQMGKAILTLANGSEIVLDDVPNGELARQGSATIIKYSNRQLVYKIDPSDKEVETLHYNNLTTPPGSQYEVILPDESHVWVNAATAIRFPAAFSSSERAVDMTGEAYFEVAPLTQPTGEGSGKVPFIVDILTSTGRGAGGRVEVLGTHFNINAFNENIKTTLLEGKVKISAVGHFNEQSAIQNGKNNKPKTINYKLLSPGQQAQLQKNGNIQVTNDINVNEVIAWKKGELIFNNLTMAEAAPIIERWFNVRVVIKTPPVATCRVSVSFLKGETIQQVMEVIGAYYDIKWQMKDGTITLSGKGCE</sequence>
<dbReference type="Gene3D" id="2.60.120.1440">
    <property type="match status" value="1"/>
</dbReference>
<evidence type="ECO:0000256" key="1">
    <source>
        <dbReference type="SAM" id="Phobius"/>
    </source>
</evidence>
<dbReference type="PANTHER" id="PTHR30273:SF2">
    <property type="entry name" value="PROTEIN FECR"/>
    <property type="match status" value="1"/>
</dbReference>
<keyword evidence="1" id="KW-1133">Transmembrane helix</keyword>
<dbReference type="RefSeq" id="WP_136578386.1">
    <property type="nucleotide sequence ID" value="NZ_STFF01000004.1"/>
</dbReference>
<dbReference type="Pfam" id="PF04773">
    <property type="entry name" value="FecR"/>
    <property type="match status" value="1"/>
</dbReference>
<dbReference type="Proteomes" id="UP000306918">
    <property type="component" value="Unassembled WGS sequence"/>
</dbReference>
<evidence type="ECO:0000259" key="2">
    <source>
        <dbReference type="Pfam" id="PF04773"/>
    </source>
</evidence>
<dbReference type="InterPro" id="IPR012373">
    <property type="entry name" value="Ferrdict_sens_TM"/>
</dbReference>
<dbReference type="EMBL" id="STFF01000004">
    <property type="protein sequence ID" value="THU38430.1"/>
    <property type="molecule type" value="Genomic_DNA"/>
</dbReference>
<dbReference type="Pfam" id="PF16344">
    <property type="entry name" value="FecR_C"/>
    <property type="match status" value="1"/>
</dbReference>
<proteinExistence type="predicted"/>
<dbReference type="Gene3D" id="3.55.50.30">
    <property type="match status" value="1"/>
</dbReference>
<dbReference type="AlphaFoldDB" id="A0A4S8HSK7"/>
<comment type="caution">
    <text evidence="4">The sequence shown here is derived from an EMBL/GenBank/DDBJ whole genome shotgun (WGS) entry which is preliminary data.</text>
</comment>
<dbReference type="PANTHER" id="PTHR30273">
    <property type="entry name" value="PERIPLASMIC SIGNAL SENSOR AND SIGMA FACTOR ACTIVATOR FECR-RELATED"/>
    <property type="match status" value="1"/>
</dbReference>
<dbReference type="OrthoDB" id="1097347at2"/>
<feature type="domain" description="Protein FecR C-terminal" evidence="3">
    <location>
        <begin position="358"/>
        <end position="427"/>
    </location>
</feature>
<evidence type="ECO:0000259" key="3">
    <source>
        <dbReference type="Pfam" id="PF16344"/>
    </source>
</evidence>
<evidence type="ECO:0000313" key="5">
    <source>
        <dbReference type="Proteomes" id="UP000306918"/>
    </source>
</evidence>
<dbReference type="InterPro" id="IPR032508">
    <property type="entry name" value="FecR_C"/>
</dbReference>
<accession>A0A4S8HSK7</accession>
<dbReference type="GO" id="GO:0016989">
    <property type="term" value="F:sigma factor antagonist activity"/>
    <property type="evidence" value="ECO:0007669"/>
    <property type="project" value="TreeGrafter"/>
</dbReference>
<evidence type="ECO:0000313" key="4">
    <source>
        <dbReference type="EMBL" id="THU38430.1"/>
    </source>
</evidence>
<keyword evidence="1" id="KW-0812">Transmembrane</keyword>
<keyword evidence="5" id="KW-1185">Reference proteome</keyword>
<feature type="transmembrane region" description="Helical" evidence="1">
    <location>
        <begin position="86"/>
        <end position="107"/>
    </location>
</feature>
<feature type="domain" description="FecR protein" evidence="2">
    <location>
        <begin position="190"/>
        <end position="297"/>
    </location>
</feature>
<organism evidence="4 5">
    <name type="scientific">Niastella caeni</name>
    <dbReference type="NCBI Taxonomy" id="2569763"/>
    <lineage>
        <taxon>Bacteria</taxon>
        <taxon>Pseudomonadati</taxon>
        <taxon>Bacteroidota</taxon>
        <taxon>Chitinophagia</taxon>
        <taxon>Chitinophagales</taxon>
        <taxon>Chitinophagaceae</taxon>
        <taxon>Niastella</taxon>
    </lineage>
</organism>
<reference evidence="4 5" key="1">
    <citation type="submission" date="2019-04" db="EMBL/GenBank/DDBJ databases">
        <title>Niastella caeni sp. nov., isolated from activated sludge.</title>
        <authorList>
            <person name="Sheng M."/>
        </authorList>
    </citation>
    <scope>NUCLEOTIDE SEQUENCE [LARGE SCALE GENOMIC DNA]</scope>
    <source>
        <strain evidence="4 5">HX-2-15</strain>
    </source>
</reference>